<reference evidence="2 3" key="2">
    <citation type="journal article" date="2019" name="G3 (Bethesda)">
        <title>Hybrid Assembly of the Genome of the Entomopathogenic Nematode Steinernema carpocapsae Identifies the X-Chromosome.</title>
        <authorList>
            <person name="Serra L."/>
            <person name="Macchietto M."/>
            <person name="Macias-Munoz A."/>
            <person name="McGill C.J."/>
            <person name="Rodriguez I.M."/>
            <person name="Rodriguez B."/>
            <person name="Murad R."/>
            <person name="Mortazavi A."/>
        </authorList>
    </citation>
    <scope>NUCLEOTIDE SEQUENCE [LARGE SCALE GENOMIC DNA]</scope>
    <source>
        <strain evidence="2 3">ALL</strain>
    </source>
</reference>
<proteinExistence type="predicted"/>
<accession>A0A4U5PHT9</accession>
<reference evidence="2 3" key="1">
    <citation type="journal article" date="2015" name="Genome Biol.">
        <title>Comparative genomics of Steinernema reveals deeply conserved gene regulatory networks.</title>
        <authorList>
            <person name="Dillman A.R."/>
            <person name="Macchietto M."/>
            <person name="Porter C.F."/>
            <person name="Rogers A."/>
            <person name="Williams B."/>
            <person name="Antoshechkin I."/>
            <person name="Lee M.M."/>
            <person name="Goodwin Z."/>
            <person name="Lu X."/>
            <person name="Lewis E.E."/>
            <person name="Goodrich-Blair H."/>
            <person name="Stock S.P."/>
            <person name="Adams B.J."/>
            <person name="Sternberg P.W."/>
            <person name="Mortazavi A."/>
        </authorList>
    </citation>
    <scope>NUCLEOTIDE SEQUENCE [LARGE SCALE GENOMIC DNA]</scope>
    <source>
        <strain evidence="2 3">ALL</strain>
    </source>
</reference>
<dbReference type="Proteomes" id="UP000298663">
    <property type="component" value="Unassembled WGS sequence"/>
</dbReference>
<evidence type="ECO:0000313" key="3">
    <source>
        <dbReference type="Proteomes" id="UP000298663"/>
    </source>
</evidence>
<evidence type="ECO:0000256" key="1">
    <source>
        <dbReference type="SAM" id="MobiDB-lite"/>
    </source>
</evidence>
<feature type="region of interest" description="Disordered" evidence="1">
    <location>
        <begin position="49"/>
        <end position="125"/>
    </location>
</feature>
<comment type="caution">
    <text evidence="2">The sequence shown here is derived from an EMBL/GenBank/DDBJ whole genome shotgun (WGS) entry which is preliminary data.</text>
</comment>
<protein>
    <submittedName>
        <fullName evidence="2">Uncharacterized protein</fullName>
    </submittedName>
</protein>
<feature type="compositionally biased region" description="Basic and acidic residues" evidence="1">
    <location>
        <begin position="56"/>
        <end position="90"/>
    </location>
</feature>
<dbReference type="EMBL" id="AZBU02000002">
    <property type="protein sequence ID" value="TKR96023.1"/>
    <property type="molecule type" value="Genomic_DNA"/>
</dbReference>
<sequence>MLNVAECRCILNINGVPRTFRDHRPPQAWNADSGDSKAAQIPACLSPLHCPAFPGDRQDQEPLEKWKTTKRKDPTAEKEGQTKDPAEFREKHRKTRQGTQSRLLKSYKHAKGQALTEAAPYFSSV</sequence>
<keyword evidence="3" id="KW-1185">Reference proteome</keyword>
<dbReference type="AlphaFoldDB" id="A0A4U5PHT9"/>
<organism evidence="2 3">
    <name type="scientific">Steinernema carpocapsae</name>
    <name type="common">Entomopathogenic nematode</name>
    <dbReference type="NCBI Taxonomy" id="34508"/>
    <lineage>
        <taxon>Eukaryota</taxon>
        <taxon>Metazoa</taxon>
        <taxon>Ecdysozoa</taxon>
        <taxon>Nematoda</taxon>
        <taxon>Chromadorea</taxon>
        <taxon>Rhabditida</taxon>
        <taxon>Tylenchina</taxon>
        <taxon>Panagrolaimomorpha</taxon>
        <taxon>Strongyloidoidea</taxon>
        <taxon>Steinernematidae</taxon>
        <taxon>Steinernema</taxon>
    </lineage>
</organism>
<gene>
    <name evidence="2" type="ORF">L596_010104</name>
</gene>
<name>A0A4U5PHT9_STECR</name>
<evidence type="ECO:0000313" key="2">
    <source>
        <dbReference type="EMBL" id="TKR96023.1"/>
    </source>
</evidence>